<evidence type="ECO:0000256" key="1">
    <source>
        <dbReference type="ARBA" id="ARBA00022741"/>
    </source>
</evidence>
<dbReference type="SUPFAM" id="SSF52540">
    <property type="entry name" value="P-loop containing nucleoside triphosphate hydrolases"/>
    <property type="match status" value="1"/>
</dbReference>
<keyword evidence="5" id="KW-1185">Reference proteome</keyword>
<dbReference type="InterPro" id="IPR006073">
    <property type="entry name" value="GTP-bd"/>
</dbReference>
<gene>
    <name evidence="4" type="ORF">NEMBOFW57_005050</name>
</gene>
<dbReference type="GO" id="GO:0005525">
    <property type="term" value="F:GTP binding"/>
    <property type="evidence" value="ECO:0007669"/>
    <property type="project" value="UniProtKB-KW"/>
</dbReference>
<comment type="caution">
    <text evidence="4">The sequence shown here is derived from an EMBL/GenBank/DDBJ whole genome shotgun (WGS) entry which is preliminary data.</text>
</comment>
<protein>
    <recommendedName>
        <fullName evidence="3">OBG-type G domain-containing protein</fullName>
    </recommendedName>
</protein>
<proteinExistence type="predicted"/>
<dbReference type="AlphaFoldDB" id="A0AAD4HVR1"/>
<dbReference type="PROSITE" id="PS51710">
    <property type="entry name" value="G_OBG"/>
    <property type="match status" value="1"/>
</dbReference>
<dbReference type="InterPro" id="IPR013646">
    <property type="entry name" value="YGR210-like_G4"/>
</dbReference>
<dbReference type="Pfam" id="PF01926">
    <property type="entry name" value="MMR_HSR1"/>
    <property type="match status" value="1"/>
</dbReference>
<sequence>MPRDPLIGLVGKPSAGKSSTLNSLTDASSKVGNFPFTTIDPQRAVGYLQIDCACARHGVSDKCKPNYGSCENGRRSVPIELLDVAGLVPGAHQGKGLGNKFLDDLRHADALIHVVDVSGTTDAEGKNTRGYDPSVDIAWLRSEIVAWIKGNLWEKWGSIKRRHIAVKATAVETLQNQFSGYGSTSSVVARTLDKLALKEPLEEWSEATVDRVVNAFTDEKFPTVIALNKIDHPDADKNIAKIAKMQDPNTIVLCSAVSEIFLRKLAKQGYIRYTEGSEFVDTREDLIADGDPDGGGLKELDEKNRNRIENLKDMVLYRFGSTGVVQVLSKAAEILGLVPVFPVRNTTTFASGTGDAKHVFRDCVLVKKNSTVADVARKIMGDAPIAYIEGAGGTRVAEDQIVSVGKNDILSFKVGK</sequence>
<name>A0AAD4HVR1_9PEZI</name>
<dbReference type="EMBL" id="JAHCVI010000002">
    <property type="protein sequence ID" value="KAG7288694.1"/>
    <property type="molecule type" value="Genomic_DNA"/>
</dbReference>
<dbReference type="PANTHER" id="PTHR23305">
    <property type="entry name" value="OBG GTPASE FAMILY"/>
    <property type="match status" value="1"/>
</dbReference>
<evidence type="ECO:0000313" key="5">
    <source>
        <dbReference type="Proteomes" id="UP001197093"/>
    </source>
</evidence>
<evidence type="ECO:0000256" key="2">
    <source>
        <dbReference type="ARBA" id="ARBA00023134"/>
    </source>
</evidence>
<dbReference type="Proteomes" id="UP001197093">
    <property type="component" value="Unassembled WGS sequence"/>
</dbReference>
<evidence type="ECO:0000259" key="3">
    <source>
        <dbReference type="PROSITE" id="PS51710"/>
    </source>
</evidence>
<reference evidence="4" key="1">
    <citation type="submission" date="2023-02" db="EMBL/GenBank/DDBJ databases">
        <authorList>
            <person name="Palmer J.M."/>
        </authorList>
    </citation>
    <scope>NUCLEOTIDE SEQUENCE</scope>
    <source>
        <strain evidence="4">FW57</strain>
    </source>
</reference>
<dbReference type="PANTHER" id="PTHR23305:SF1">
    <property type="entry name" value="OBG-TYPE G DOMAIN-CONTAINING PROTEIN"/>
    <property type="match status" value="1"/>
</dbReference>
<accession>A0AAD4HVR1</accession>
<dbReference type="InterPro" id="IPR031167">
    <property type="entry name" value="G_OBG"/>
</dbReference>
<dbReference type="Gene3D" id="3.10.20.30">
    <property type="match status" value="1"/>
</dbReference>
<dbReference type="Gene3D" id="1.10.8.470">
    <property type="match status" value="1"/>
</dbReference>
<keyword evidence="1" id="KW-0547">Nucleotide-binding</keyword>
<dbReference type="CDD" id="cd04938">
    <property type="entry name" value="TGS_Obg"/>
    <property type="match status" value="1"/>
</dbReference>
<organism evidence="4 5">
    <name type="scientific">Staphylotrichum longicolle</name>
    <dbReference type="NCBI Taxonomy" id="669026"/>
    <lineage>
        <taxon>Eukaryota</taxon>
        <taxon>Fungi</taxon>
        <taxon>Dikarya</taxon>
        <taxon>Ascomycota</taxon>
        <taxon>Pezizomycotina</taxon>
        <taxon>Sordariomycetes</taxon>
        <taxon>Sordariomycetidae</taxon>
        <taxon>Sordariales</taxon>
        <taxon>Chaetomiaceae</taxon>
        <taxon>Staphylotrichum</taxon>
    </lineage>
</organism>
<dbReference type="InterPro" id="IPR027417">
    <property type="entry name" value="P-loop_NTPase"/>
</dbReference>
<dbReference type="CDD" id="cd01899">
    <property type="entry name" value="Ygr210"/>
    <property type="match status" value="1"/>
</dbReference>
<feature type="domain" description="OBG-type G" evidence="3">
    <location>
        <begin position="5"/>
        <end position="274"/>
    </location>
</feature>
<dbReference type="GO" id="GO:0005737">
    <property type="term" value="C:cytoplasm"/>
    <property type="evidence" value="ECO:0007669"/>
    <property type="project" value="TreeGrafter"/>
</dbReference>
<dbReference type="GO" id="GO:0016887">
    <property type="term" value="F:ATP hydrolysis activity"/>
    <property type="evidence" value="ECO:0007669"/>
    <property type="project" value="TreeGrafter"/>
</dbReference>
<dbReference type="FunFam" id="1.10.8.470:FF:000001">
    <property type="entry name" value="GTP-binding protein homolog"/>
    <property type="match status" value="1"/>
</dbReference>
<dbReference type="FunFam" id="3.10.20.30:FF:000030">
    <property type="entry name" value="P-loop containing nucleoside triphosphate hydrolase protein"/>
    <property type="match status" value="1"/>
</dbReference>
<keyword evidence="2" id="KW-0342">GTP-binding</keyword>
<evidence type="ECO:0000313" key="4">
    <source>
        <dbReference type="EMBL" id="KAG7288694.1"/>
    </source>
</evidence>
<dbReference type="Gene3D" id="3.40.50.300">
    <property type="entry name" value="P-loop containing nucleotide triphosphate hydrolases"/>
    <property type="match status" value="1"/>
</dbReference>
<dbReference type="Pfam" id="PF08438">
    <property type="entry name" value="YGR210-like_G4"/>
    <property type="match status" value="1"/>
</dbReference>
<dbReference type="InterPro" id="IPR012675">
    <property type="entry name" value="Beta-grasp_dom_sf"/>
</dbReference>
<dbReference type="PRINTS" id="PR00326">
    <property type="entry name" value="GTP1OBG"/>
</dbReference>